<dbReference type="InterPro" id="IPR001214">
    <property type="entry name" value="SET_dom"/>
</dbReference>
<dbReference type="PANTHER" id="PTHR16515:SF49">
    <property type="entry name" value="GASTRULA ZINC FINGER PROTEIN XLCGF49.1-LIKE-RELATED"/>
    <property type="match status" value="1"/>
</dbReference>
<dbReference type="FunFam" id="3.30.160.60:FF:001616">
    <property type="entry name" value="zinc finger protein 408 isoform X2"/>
    <property type="match status" value="1"/>
</dbReference>
<keyword evidence="13" id="KW-1185">Reference proteome</keyword>
<feature type="region of interest" description="Disordered" evidence="10">
    <location>
        <begin position="617"/>
        <end position="639"/>
    </location>
</feature>
<feature type="domain" description="C2H2-type" evidence="11">
    <location>
        <begin position="346"/>
        <end position="373"/>
    </location>
</feature>
<accession>A0AA40HR02</accession>
<dbReference type="SUPFAM" id="SSF57667">
    <property type="entry name" value="beta-beta-alpha zinc fingers"/>
    <property type="match status" value="5"/>
</dbReference>
<feature type="domain" description="C2H2-type" evidence="11">
    <location>
        <begin position="461"/>
        <end position="488"/>
    </location>
</feature>
<feature type="compositionally biased region" description="Polar residues" evidence="10">
    <location>
        <begin position="313"/>
        <end position="324"/>
    </location>
</feature>
<gene>
    <name evidence="12" type="ORF">QTO34_003516</name>
</gene>
<protein>
    <recommendedName>
        <fullName evidence="11">C2H2-type domain-containing protein</fullName>
    </recommendedName>
</protein>
<organism evidence="12 13">
    <name type="scientific">Cnephaeus nilssonii</name>
    <name type="common">Northern bat</name>
    <name type="synonym">Eptesicus nilssonii</name>
    <dbReference type="NCBI Taxonomy" id="3371016"/>
    <lineage>
        <taxon>Eukaryota</taxon>
        <taxon>Metazoa</taxon>
        <taxon>Chordata</taxon>
        <taxon>Craniata</taxon>
        <taxon>Vertebrata</taxon>
        <taxon>Euteleostomi</taxon>
        <taxon>Mammalia</taxon>
        <taxon>Eutheria</taxon>
        <taxon>Laurasiatheria</taxon>
        <taxon>Chiroptera</taxon>
        <taxon>Yangochiroptera</taxon>
        <taxon>Vespertilionidae</taxon>
        <taxon>Cnephaeus</taxon>
    </lineage>
</organism>
<feature type="domain" description="C2H2-type" evidence="11">
    <location>
        <begin position="430"/>
        <end position="452"/>
    </location>
</feature>
<feature type="domain" description="C2H2-type" evidence="11">
    <location>
        <begin position="402"/>
        <end position="429"/>
    </location>
</feature>
<dbReference type="InterPro" id="IPR013087">
    <property type="entry name" value="Znf_C2H2_type"/>
</dbReference>
<keyword evidence="2" id="KW-0479">Metal-binding</keyword>
<keyword evidence="8" id="KW-0539">Nucleus</keyword>
<dbReference type="InterPro" id="IPR044412">
    <property type="entry name" value="PRDM17_PR-SET"/>
</dbReference>
<feature type="domain" description="C2H2-type" evidence="11">
    <location>
        <begin position="374"/>
        <end position="401"/>
    </location>
</feature>
<dbReference type="Gene3D" id="2.170.270.10">
    <property type="entry name" value="SET domain"/>
    <property type="match status" value="1"/>
</dbReference>
<dbReference type="FunFam" id="3.30.160.60:FF:001136">
    <property type="entry name" value="Zinc finger protein 408"/>
    <property type="match status" value="1"/>
</dbReference>
<keyword evidence="5" id="KW-0862">Zinc</keyword>
<feature type="domain" description="C2H2-type" evidence="11">
    <location>
        <begin position="544"/>
        <end position="571"/>
    </location>
</feature>
<evidence type="ECO:0000313" key="13">
    <source>
        <dbReference type="Proteomes" id="UP001177744"/>
    </source>
</evidence>
<evidence type="ECO:0000256" key="2">
    <source>
        <dbReference type="ARBA" id="ARBA00022723"/>
    </source>
</evidence>
<keyword evidence="6" id="KW-0805">Transcription regulation</keyword>
<evidence type="ECO:0000256" key="8">
    <source>
        <dbReference type="ARBA" id="ARBA00023242"/>
    </source>
</evidence>
<dbReference type="EMBL" id="JAULJE010000013">
    <property type="protein sequence ID" value="KAK1335723.1"/>
    <property type="molecule type" value="Genomic_DNA"/>
</dbReference>
<dbReference type="Proteomes" id="UP001177744">
    <property type="component" value="Unassembled WGS sequence"/>
</dbReference>
<evidence type="ECO:0000256" key="4">
    <source>
        <dbReference type="ARBA" id="ARBA00022771"/>
    </source>
</evidence>
<feature type="domain" description="C2H2-type" evidence="11">
    <location>
        <begin position="572"/>
        <end position="599"/>
    </location>
</feature>
<dbReference type="Pfam" id="PF00096">
    <property type="entry name" value="zf-C2H2"/>
    <property type="match status" value="8"/>
</dbReference>
<dbReference type="FunFam" id="3.30.160.60:FF:001723">
    <property type="entry name" value="Zinc finger protein 408"/>
    <property type="match status" value="1"/>
</dbReference>
<evidence type="ECO:0000313" key="12">
    <source>
        <dbReference type="EMBL" id="KAK1335723.1"/>
    </source>
</evidence>
<sequence>MEQAAAELLLEGERLQFDPQRRPDPGSGWSPSAEGCAQGLKDWPAWPTRAVHALKTLPHGLALGPSLVEKQRLGVWCVGKPLQPGLLWGPLGEESVSEQKDEGVRPRQEKDVSLGPWGDVCACEQSSGWTSLVQRARLEGEGNVAPVWTSERLHLQVYRVVLPGFELLLWPRSPSEGLSPTQSRLEEEAAVAVMTEVESAVQQEVASPGEDAGEPCTGMCQINADFPNYHQTTIEKTKTELMVRKWSQLTGLSRCLGHCGFQECFPSREYAGLESSEATSSSSAGGTQQPAHLVKKFHSPSDQCPPGAKTSEPRAQQNGEQHPSFSAHLGSPPVPTGSSPKRGRQYRCGECGKTFLQLCHLKKHAFIHTGHKPFLCTECGKSYSSEESFKAHTLGHRGVRPFPCPQCDKAYGTRRDLKEHQVVHSGARPFACDQCGKAFARRPSLRLHHKTHQVPPASASCPCPVCGRPLANQGSLRNHMRLHTGEKPFLCPHCGRAFRQRGNLRGHLRLHTGERPYRCPHCADAFPQLPELRRHLISHTGEAHLCPVCGKALRDPHTLRAHERLHSGERPFPCPQCGRAYTLATKLRRHLKSHLADKPYRCPTCGMGYTLPQSLKRHQLSHQPGASSSPPSVPPAASEPTVVLVQTEPELLDTCNEQDVSPTRHIFEVTLSESQDKCFVVPEEPGPAPSLLLLPKDVGFSPWAEVVEVETGT</sequence>
<reference evidence="12" key="1">
    <citation type="submission" date="2023-06" db="EMBL/GenBank/DDBJ databases">
        <title>Reference genome for the Northern bat (Eptesicus nilssonii), a most northern bat species.</title>
        <authorList>
            <person name="Laine V.N."/>
            <person name="Pulliainen A.T."/>
            <person name="Lilley T.M."/>
        </authorList>
    </citation>
    <scope>NUCLEOTIDE SEQUENCE</scope>
    <source>
        <strain evidence="12">BLF_Eptnil</strain>
        <tissue evidence="12">Kidney</tissue>
    </source>
</reference>
<feature type="compositionally biased region" description="Basic and acidic residues" evidence="10">
    <location>
        <begin position="97"/>
        <end position="111"/>
    </location>
</feature>
<dbReference type="FunFam" id="3.30.160.60:FF:001308">
    <property type="entry name" value="Zinc finger protein 408"/>
    <property type="match status" value="1"/>
</dbReference>
<feature type="region of interest" description="Disordered" evidence="10">
    <location>
        <begin position="12"/>
        <end position="37"/>
    </location>
</feature>
<keyword evidence="3" id="KW-0677">Repeat</keyword>
<feature type="domain" description="C2H2-type" evidence="11">
    <location>
        <begin position="489"/>
        <end position="516"/>
    </location>
</feature>
<keyword evidence="4 9" id="KW-0863">Zinc-finger</keyword>
<dbReference type="FunFam" id="3.30.160.60:FF:000849">
    <property type="entry name" value="Zinc finger protein 408"/>
    <property type="match status" value="2"/>
</dbReference>
<proteinExistence type="predicted"/>
<dbReference type="AlphaFoldDB" id="A0AA40HR02"/>
<dbReference type="GO" id="GO:0010468">
    <property type="term" value="P:regulation of gene expression"/>
    <property type="evidence" value="ECO:0007669"/>
    <property type="project" value="TreeGrafter"/>
</dbReference>
<comment type="caution">
    <text evidence="12">The sequence shown here is derived from an EMBL/GenBank/DDBJ whole genome shotgun (WGS) entry which is preliminary data.</text>
</comment>
<dbReference type="InterPro" id="IPR036236">
    <property type="entry name" value="Znf_C2H2_sf"/>
</dbReference>
<name>A0AA40HR02_CNENI</name>
<evidence type="ECO:0000256" key="9">
    <source>
        <dbReference type="PROSITE-ProRule" id="PRU00042"/>
    </source>
</evidence>
<evidence type="ECO:0000256" key="10">
    <source>
        <dbReference type="SAM" id="MobiDB-lite"/>
    </source>
</evidence>
<dbReference type="FunFam" id="3.30.160.60:FF:001515">
    <property type="entry name" value="zinc finger protein 408"/>
    <property type="match status" value="1"/>
</dbReference>
<dbReference type="InterPro" id="IPR050331">
    <property type="entry name" value="Zinc_finger"/>
</dbReference>
<dbReference type="GO" id="GO:0008270">
    <property type="term" value="F:zinc ion binding"/>
    <property type="evidence" value="ECO:0007669"/>
    <property type="project" value="UniProtKB-KW"/>
</dbReference>
<dbReference type="PANTHER" id="PTHR16515">
    <property type="entry name" value="PR DOMAIN ZINC FINGER PROTEIN"/>
    <property type="match status" value="1"/>
</dbReference>
<dbReference type="FunFam" id="3.30.160.60:FF:000100">
    <property type="entry name" value="Zinc finger 45-like"/>
    <property type="match status" value="1"/>
</dbReference>
<dbReference type="FunFam" id="2.170.270.10:FF:000044">
    <property type="entry name" value="Zinc finger protein 408"/>
    <property type="match status" value="1"/>
</dbReference>
<dbReference type="GO" id="GO:0005634">
    <property type="term" value="C:nucleus"/>
    <property type="evidence" value="ECO:0007669"/>
    <property type="project" value="UniProtKB-SubCell"/>
</dbReference>
<evidence type="ECO:0000256" key="7">
    <source>
        <dbReference type="ARBA" id="ARBA00023163"/>
    </source>
</evidence>
<dbReference type="FunFam" id="3.30.160.60:FF:001253">
    <property type="entry name" value="Zinc finger protein 408"/>
    <property type="match status" value="1"/>
</dbReference>
<dbReference type="FunFam" id="3.30.160.60:FF:001101">
    <property type="entry name" value="Zinc finger protein 408"/>
    <property type="match status" value="1"/>
</dbReference>
<feature type="domain" description="C2H2-type" evidence="11">
    <location>
        <begin position="600"/>
        <end position="622"/>
    </location>
</feature>
<evidence type="ECO:0000256" key="3">
    <source>
        <dbReference type="ARBA" id="ARBA00022737"/>
    </source>
</evidence>
<evidence type="ECO:0000259" key="11">
    <source>
        <dbReference type="PROSITE" id="PS50157"/>
    </source>
</evidence>
<dbReference type="CDD" id="cd10520">
    <property type="entry name" value="PR-SET_PRDM17"/>
    <property type="match status" value="1"/>
</dbReference>
<feature type="compositionally biased region" description="Low complexity" evidence="10">
    <location>
        <begin position="626"/>
        <end position="639"/>
    </location>
</feature>
<evidence type="ECO:0000256" key="1">
    <source>
        <dbReference type="ARBA" id="ARBA00004123"/>
    </source>
</evidence>
<evidence type="ECO:0000256" key="5">
    <source>
        <dbReference type="ARBA" id="ARBA00022833"/>
    </source>
</evidence>
<dbReference type="Gene3D" id="3.30.160.60">
    <property type="entry name" value="Classic Zinc Finger"/>
    <property type="match status" value="10"/>
</dbReference>
<dbReference type="SMART" id="SM00355">
    <property type="entry name" value="ZnF_C2H2"/>
    <property type="match status" value="10"/>
</dbReference>
<dbReference type="InterPro" id="IPR046341">
    <property type="entry name" value="SET_dom_sf"/>
</dbReference>
<dbReference type="PROSITE" id="PS50157">
    <property type="entry name" value="ZINC_FINGER_C2H2_2"/>
    <property type="match status" value="10"/>
</dbReference>
<feature type="compositionally biased region" description="Basic and acidic residues" evidence="10">
    <location>
        <begin position="12"/>
        <end position="24"/>
    </location>
</feature>
<feature type="domain" description="C2H2-type" evidence="11">
    <location>
        <begin position="517"/>
        <end position="544"/>
    </location>
</feature>
<feature type="region of interest" description="Disordered" evidence="10">
    <location>
        <begin position="89"/>
        <end position="111"/>
    </location>
</feature>
<dbReference type="Pfam" id="PF21549">
    <property type="entry name" value="PRDM2_PR"/>
    <property type="match status" value="1"/>
</dbReference>
<keyword evidence="7" id="KW-0804">Transcription</keyword>
<dbReference type="PROSITE" id="PS00028">
    <property type="entry name" value="ZINC_FINGER_C2H2_1"/>
    <property type="match status" value="10"/>
</dbReference>
<feature type="region of interest" description="Disordered" evidence="10">
    <location>
        <begin position="297"/>
        <end position="343"/>
    </location>
</feature>
<comment type="subcellular location">
    <subcellularLocation>
        <location evidence="1">Nucleus</location>
    </subcellularLocation>
</comment>
<evidence type="ECO:0000256" key="6">
    <source>
        <dbReference type="ARBA" id="ARBA00023015"/>
    </source>
</evidence>